<reference evidence="3 4" key="1">
    <citation type="submission" date="2020-11" db="EMBL/GenBank/DDBJ databases">
        <title>Algicoccus daihaiensis sp.nov., isolated from Daihai Lake in Inner Mongolia.</title>
        <authorList>
            <person name="Kai J."/>
        </authorList>
    </citation>
    <scope>NUCLEOTIDE SEQUENCE [LARGE SCALE GENOMIC DNA]</scope>
    <source>
        <strain evidence="4">f23</strain>
    </source>
</reference>
<dbReference type="RefSeq" id="WP_243478862.1">
    <property type="nucleotide sequence ID" value="NZ_CP063982.1"/>
</dbReference>
<proteinExistence type="predicted"/>
<keyword evidence="4" id="KW-1185">Reference proteome</keyword>
<dbReference type="PANTHER" id="PTHR43428">
    <property type="entry name" value="ARSENATE REDUCTASE"/>
    <property type="match status" value="1"/>
</dbReference>
<organism evidence="3 4">
    <name type="scientific">Orrella daihaiensis</name>
    <dbReference type="NCBI Taxonomy" id="2782176"/>
    <lineage>
        <taxon>Bacteria</taxon>
        <taxon>Pseudomonadati</taxon>
        <taxon>Pseudomonadota</taxon>
        <taxon>Betaproteobacteria</taxon>
        <taxon>Burkholderiales</taxon>
        <taxon>Alcaligenaceae</taxon>
        <taxon>Orrella</taxon>
    </lineage>
</organism>
<dbReference type="Pfam" id="PF01451">
    <property type="entry name" value="LMWPc"/>
    <property type="match status" value="1"/>
</dbReference>
<evidence type="ECO:0000313" key="3">
    <source>
        <dbReference type="EMBL" id="UOD50455.1"/>
    </source>
</evidence>
<accession>A0ABY4AN06</accession>
<dbReference type="SUPFAM" id="SSF52788">
    <property type="entry name" value="Phosphotyrosine protein phosphatases I"/>
    <property type="match status" value="1"/>
</dbReference>
<name>A0ABY4AN06_9BURK</name>
<dbReference type="PANTHER" id="PTHR43428:SF1">
    <property type="entry name" value="ARSENATE REDUCTASE"/>
    <property type="match status" value="1"/>
</dbReference>
<evidence type="ECO:0000256" key="1">
    <source>
        <dbReference type="ARBA" id="ARBA00022849"/>
    </source>
</evidence>
<dbReference type="Proteomes" id="UP000831607">
    <property type="component" value="Chromosome"/>
</dbReference>
<gene>
    <name evidence="3" type="ORF">DHf2319_00480</name>
</gene>
<dbReference type="InterPro" id="IPR036196">
    <property type="entry name" value="Ptyr_pPase_sf"/>
</dbReference>
<sequence>MTTEDRPWNVLFLCRANSARSQIAEVLLNRMAQGRFKAYSAGSQPAQAVHPLTFEVLKGLDYPLDQLRPKDWAEFGKPDAPVMDFVFTVCDDTAGEVCPAWPGQPMTAHWGVSDPAAVTGNEALQMTAFGDALRQIRRRLEIFVELPIEKLDRLSLQSKVDEIGRTTA</sequence>
<dbReference type="SMART" id="SM00226">
    <property type="entry name" value="LMWPc"/>
    <property type="match status" value="1"/>
</dbReference>
<evidence type="ECO:0000313" key="4">
    <source>
        <dbReference type="Proteomes" id="UP000831607"/>
    </source>
</evidence>
<keyword evidence="1" id="KW-0059">Arsenical resistance</keyword>
<dbReference type="InterPro" id="IPR023485">
    <property type="entry name" value="Ptyr_pPase"/>
</dbReference>
<feature type="domain" description="Phosphotyrosine protein phosphatase I" evidence="2">
    <location>
        <begin position="8"/>
        <end position="146"/>
    </location>
</feature>
<evidence type="ECO:0000259" key="2">
    <source>
        <dbReference type="SMART" id="SM00226"/>
    </source>
</evidence>
<protein>
    <submittedName>
        <fullName evidence="3">Arsenate reductase ArsC</fullName>
    </submittedName>
</protein>
<dbReference type="CDD" id="cd16345">
    <property type="entry name" value="LMWP_ArsC"/>
    <property type="match status" value="1"/>
</dbReference>
<dbReference type="Gene3D" id="3.40.50.2300">
    <property type="match status" value="1"/>
</dbReference>
<dbReference type="EMBL" id="CP063982">
    <property type="protein sequence ID" value="UOD50455.1"/>
    <property type="molecule type" value="Genomic_DNA"/>
</dbReference>